<gene>
    <name evidence="2" type="ORF">FDP41_010361</name>
</gene>
<organism evidence="2 3">
    <name type="scientific">Naegleria fowleri</name>
    <name type="common">Brain eating amoeba</name>
    <dbReference type="NCBI Taxonomy" id="5763"/>
    <lineage>
        <taxon>Eukaryota</taxon>
        <taxon>Discoba</taxon>
        <taxon>Heterolobosea</taxon>
        <taxon>Tetramitia</taxon>
        <taxon>Eutetramitia</taxon>
        <taxon>Vahlkampfiidae</taxon>
        <taxon>Naegleria</taxon>
    </lineage>
</organism>
<protein>
    <submittedName>
        <fullName evidence="2">Uncharacterized protein</fullName>
    </submittedName>
</protein>
<feature type="compositionally biased region" description="Low complexity" evidence="1">
    <location>
        <begin position="245"/>
        <end position="257"/>
    </location>
</feature>
<feature type="region of interest" description="Disordered" evidence="1">
    <location>
        <begin position="1"/>
        <end position="24"/>
    </location>
</feature>
<keyword evidence="3" id="KW-1185">Reference proteome</keyword>
<dbReference type="AlphaFoldDB" id="A0A6A5C6C0"/>
<evidence type="ECO:0000256" key="1">
    <source>
        <dbReference type="SAM" id="MobiDB-lite"/>
    </source>
</evidence>
<dbReference type="VEuPathDB" id="AmoebaDB:NF0126310"/>
<feature type="compositionally biased region" description="Basic residues" evidence="1">
    <location>
        <begin position="487"/>
        <end position="498"/>
    </location>
</feature>
<evidence type="ECO:0000313" key="2">
    <source>
        <dbReference type="EMBL" id="KAF0983296.1"/>
    </source>
</evidence>
<feature type="compositionally biased region" description="Low complexity" evidence="1">
    <location>
        <begin position="1"/>
        <end position="22"/>
    </location>
</feature>
<dbReference type="EMBL" id="VFQX01000006">
    <property type="protein sequence ID" value="KAF0983296.1"/>
    <property type="molecule type" value="Genomic_DNA"/>
</dbReference>
<feature type="compositionally biased region" description="Polar residues" evidence="1">
    <location>
        <begin position="232"/>
        <end position="244"/>
    </location>
</feature>
<sequence>MKPTSSSSNNNNNTNNNSSSNNAPISYPELLNILNAEHQSSMLLHESSNNNGTNDSQSILLPSSSNAANHLFHSLFASHHPTTTPTTTTTNTPTTPSHHSHHSLSTTQLLLDELTQQQQQVSPLFHTLPSGAAAASAALVDPYLSIRLFQLGQQQRVAAALMNSSPTTSTPTTASLFDPTTAAAAVLLQQQQQQQQQALLNSVALAQQLTSSLMMKSVATHRANNEKKPSFESGSNIQKNEPMNTTTTSQSSSSSSSSGGGEKRTNNTLSSNNISEMKTIDKMSSMDTSVVNPTIVGSGDHDLTMTPLLDSSLPTTTNTPANMNNQTEEDSRHWSIAFVNSQILLNSQVNIYLETRDSGPRLESIVDSELYSSIKYEMRHEIKELVFNNGEESDDLQLFCRIQIIHPDNKTEVLKNGKPILGGVIESNVSRQSDNSNMTSMKIKFTDCSYHHGNCKFAFRVSYFIESDLDNPILIMESAPFKVLARKPSKNKKPAQKRKKEEEEENIAVTVADSCPQPPPSQKIKISNFEDFKQVTASVFDYIQSANDEQKKRQMINHVVTKLYSVDPNIMFSLPSDDGANDIFKGLL</sequence>
<proteinExistence type="predicted"/>
<feature type="compositionally biased region" description="Polar residues" evidence="1">
    <location>
        <begin position="266"/>
        <end position="276"/>
    </location>
</feature>
<feature type="compositionally biased region" description="Low complexity" evidence="1">
    <location>
        <begin position="304"/>
        <end position="320"/>
    </location>
</feature>
<dbReference type="VEuPathDB" id="AmoebaDB:FDP41_010361"/>
<accession>A0A6A5C6C0</accession>
<dbReference type="Proteomes" id="UP000444721">
    <property type="component" value="Unassembled WGS sequence"/>
</dbReference>
<evidence type="ECO:0000313" key="3">
    <source>
        <dbReference type="Proteomes" id="UP000444721"/>
    </source>
</evidence>
<dbReference type="RefSeq" id="XP_044568009.1">
    <property type="nucleotide sequence ID" value="XM_044700651.1"/>
</dbReference>
<dbReference type="GeneID" id="68117576"/>
<dbReference type="OrthoDB" id="10497882at2759"/>
<reference evidence="2 3" key="1">
    <citation type="journal article" date="2019" name="Sci. Rep.">
        <title>Nanopore sequencing improves the draft genome of the human pathogenic amoeba Naegleria fowleri.</title>
        <authorList>
            <person name="Liechti N."/>
            <person name="Schurch N."/>
            <person name="Bruggmann R."/>
            <person name="Wittwer M."/>
        </authorList>
    </citation>
    <scope>NUCLEOTIDE SEQUENCE [LARGE SCALE GENOMIC DNA]</scope>
    <source>
        <strain evidence="2 3">ATCC 30894</strain>
    </source>
</reference>
<feature type="region of interest" description="Disordered" evidence="1">
    <location>
        <begin position="78"/>
        <end position="106"/>
    </location>
</feature>
<dbReference type="OMA" id="YIQSAND"/>
<feature type="region of interest" description="Disordered" evidence="1">
    <location>
        <begin position="219"/>
        <end position="320"/>
    </location>
</feature>
<dbReference type="VEuPathDB" id="AmoebaDB:NfTy_011570"/>
<name>A0A6A5C6C0_NAEFO</name>
<comment type="caution">
    <text evidence="2">The sequence shown here is derived from an EMBL/GenBank/DDBJ whole genome shotgun (WGS) entry which is preliminary data.</text>
</comment>
<feature type="region of interest" description="Disordered" evidence="1">
    <location>
        <begin position="487"/>
        <end position="507"/>
    </location>
</feature>